<reference evidence="3" key="1">
    <citation type="submission" date="2006-10" db="EMBL/GenBank/DDBJ databases">
        <authorList>
            <person name="Amadeo P."/>
            <person name="Zhao Q."/>
            <person name="Wortman J."/>
            <person name="Fraser-Liggett C."/>
            <person name="Carlton J."/>
        </authorList>
    </citation>
    <scope>NUCLEOTIDE SEQUENCE</scope>
    <source>
        <strain evidence="3">G3</strain>
    </source>
</reference>
<reference evidence="3" key="2">
    <citation type="journal article" date="2007" name="Science">
        <title>Draft genome sequence of the sexually transmitted pathogen Trichomonas vaginalis.</title>
        <authorList>
            <person name="Carlton J.M."/>
            <person name="Hirt R.P."/>
            <person name="Silva J.C."/>
            <person name="Delcher A.L."/>
            <person name="Schatz M."/>
            <person name="Zhao Q."/>
            <person name="Wortman J.R."/>
            <person name="Bidwell S.L."/>
            <person name="Alsmark U.C.M."/>
            <person name="Besteiro S."/>
            <person name="Sicheritz-Ponten T."/>
            <person name="Noel C.J."/>
            <person name="Dacks J.B."/>
            <person name="Foster P.G."/>
            <person name="Simillion C."/>
            <person name="Van de Peer Y."/>
            <person name="Miranda-Saavedra D."/>
            <person name="Barton G.J."/>
            <person name="Westrop G.D."/>
            <person name="Mueller S."/>
            <person name="Dessi D."/>
            <person name="Fiori P.L."/>
            <person name="Ren Q."/>
            <person name="Paulsen I."/>
            <person name="Zhang H."/>
            <person name="Bastida-Corcuera F.D."/>
            <person name="Simoes-Barbosa A."/>
            <person name="Brown M.T."/>
            <person name="Hayes R.D."/>
            <person name="Mukherjee M."/>
            <person name="Okumura C.Y."/>
            <person name="Schneider R."/>
            <person name="Smith A.J."/>
            <person name="Vanacova S."/>
            <person name="Villalvazo M."/>
            <person name="Haas B.J."/>
            <person name="Pertea M."/>
            <person name="Feldblyum T.V."/>
            <person name="Utterback T.R."/>
            <person name="Shu C.L."/>
            <person name="Osoegawa K."/>
            <person name="de Jong P.J."/>
            <person name="Hrdy I."/>
            <person name="Horvathova L."/>
            <person name="Zubacova Z."/>
            <person name="Dolezal P."/>
            <person name="Malik S.B."/>
            <person name="Logsdon J.M. Jr."/>
            <person name="Henze K."/>
            <person name="Gupta A."/>
            <person name="Wang C.C."/>
            <person name="Dunne R.L."/>
            <person name="Upcroft J.A."/>
            <person name="Upcroft P."/>
            <person name="White O."/>
            <person name="Salzberg S.L."/>
            <person name="Tang P."/>
            <person name="Chiu C.-H."/>
            <person name="Lee Y.-S."/>
            <person name="Embley T.M."/>
            <person name="Coombs G.H."/>
            <person name="Mottram J.C."/>
            <person name="Tachezy J."/>
            <person name="Fraser-Liggett C.M."/>
            <person name="Johnson P.J."/>
        </authorList>
    </citation>
    <scope>NUCLEOTIDE SEQUENCE [LARGE SCALE GENOMIC DNA]</scope>
    <source>
        <strain evidence="3">G3</strain>
    </source>
</reference>
<feature type="coiled-coil region" evidence="1">
    <location>
        <begin position="733"/>
        <end position="767"/>
    </location>
</feature>
<dbReference type="STRING" id="5722.A2DZ08"/>
<keyword evidence="4" id="KW-1185">Reference proteome</keyword>
<feature type="compositionally biased region" description="Polar residues" evidence="2">
    <location>
        <begin position="931"/>
        <end position="952"/>
    </location>
</feature>
<keyword evidence="1" id="KW-0175">Coiled coil</keyword>
<organism evidence="3 4">
    <name type="scientific">Trichomonas vaginalis (strain ATCC PRA-98 / G3)</name>
    <dbReference type="NCBI Taxonomy" id="412133"/>
    <lineage>
        <taxon>Eukaryota</taxon>
        <taxon>Metamonada</taxon>
        <taxon>Parabasalia</taxon>
        <taxon>Trichomonadida</taxon>
        <taxon>Trichomonadidae</taxon>
        <taxon>Trichomonas</taxon>
    </lineage>
</organism>
<name>A2DZ08_TRIV3</name>
<dbReference type="SMR" id="A2DZ08"/>
<evidence type="ECO:0000313" key="4">
    <source>
        <dbReference type="Proteomes" id="UP000001542"/>
    </source>
</evidence>
<feature type="region of interest" description="Disordered" evidence="2">
    <location>
        <begin position="924"/>
        <end position="972"/>
    </location>
</feature>
<dbReference type="KEGG" id="tva:4772283"/>
<evidence type="ECO:0000256" key="2">
    <source>
        <dbReference type="SAM" id="MobiDB-lite"/>
    </source>
</evidence>
<dbReference type="AlphaFoldDB" id="A2DZ08"/>
<dbReference type="Proteomes" id="UP000001542">
    <property type="component" value="Unassembled WGS sequence"/>
</dbReference>
<accession>A2DZ08</accession>
<sequence>MLPPSRGDPEAPATILQDAQDDFAQIAKEMSNHPDDIEDNDIPYIYEQAAEIVNTIIVSVSGVNSSTDNMQVVAELDSQYLNIEKQFLKRMENLMNKLASKVEDIQSELESRNMDYNSEMEKLPAIFQKTKEVLAERYQRQIEEAQKEFDEKLKTHQERQAIIEKDYELDLQRQVDEQEQQWRMKIKALEQDFENLEKDLKMKINKKQQFTQLKNVELTQKANEYRVKERDFKEELEDEKKLKLQELENLKTELQTAIELTEFESNRLKEIQKEQHEKLKRKEDEILKKYSKLYNDQVFVLDEETRKCIKIQQDIDNIQLEHDYAVKESKKSKEQKIRDAQIETNRQIINAVADITAEYQPKVLSLTQEIQTLEHQRSISLEELRKASLVTTEEGELKIIELNQFHQNKRAKLQSVLRKEKDELQMLLDKRGKSVDELKEEFNRKISDMQEELKNGEKKHSEKIRKIVDMYTYERQQIANMKNKSMDELNRKLEAEKVRMKEEHDQRMTTITYKMDMQQKMETERSYALGVAEANEQCQKELQDIKEKIKVYQNSILQIENDLEKLHKKHQEEYKIFADEKNQMFDEHKATIESDNKLEIDEIVKSREILKEKIESLNQKIQAMTQETKELEKHKIIKPEDLALQGDPVFAEQILEQQNLIKKNKKKIKDIEKEMTQMNVRYETAKSITDDLQNELNNFNKQFERTIEEKVIERKIVLEKELNEKKNSVNKFSDSCEQERRDLEKKLQIIIDKHKNAQERLKNAEEYSKLNTDEKLKEAIKIPLKKFDEDDAEMERKHEEDMNEMRRRLEELKIERQKNLEIYNKEYQDDLAKGEQEFKQEMSRLDGEKEDCLRQISSLYTKLNEEKAKECPGCKSKEEELSRIKAKREELLISLDELIKNSQTSQQKFSNIFNENIPTKLKKQKSSSSLANTAQVNKKSVSVLGTKQSSGAKTIARPKSARKTTVVPSTPR</sequence>
<proteinExistence type="predicted"/>
<feature type="coiled-coil region" evidence="1">
    <location>
        <begin position="600"/>
        <end position="709"/>
    </location>
</feature>
<feature type="coiled-coil region" evidence="1">
    <location>
        <begin position="403"/>
        <end position="506"/>
    </location>
</feature>
<feature type="coiled-coil region" evidence="1">
    <location>
        <begin position="88"/>
        <end position="155"/>
    </location>
</feature>
<dbReference type="EMBL" id="DS113272">
    <property type="protein sequence ID" value="EAY14284.1"/>
    <property type="molecule type" value="Genomic_DNA"/>
</dbReference>
<dbReference type="VEuPathDB" id="TrichDB:TVAGG3_0504310"/>
<evidence type="ECO:0000256" key="1">
    <source>
        <dbReference type="SAM" id="Coils"/>
    </source>
</evidence>
<gene>
    <name evidence="3" type="ORF">TVAG_026050</name>
</gene>
<dbReference type="VEuPathDB" id="TrichDB:TVAG_026050"/>
<feature type="coiled-coil region" evidence="1">
    <location>
        <begin position="179"/>
        <end position="321"/>
    </location>
</feature>
<dbReference type="RefSeq" id="XP_001326507.1">
    <property type="nucleotide sequence ID" value="XM_001326472.1"/>
</dbReference>
<evidence type="ECO:0000313" key="3">
    <source>
        <dbReference type="EMBL" id="EAY14284.1"/>
    </source>
</evidence>
<dbReference type="InParanoid" id="A2DZ08"/>
<feature type="coiled-coil region" evidence="1">
    <location>
        <begin position="874"/>
        <end position="901"/>
    </location>
</feature>
<feature type="coiled-coil region" evidence="1">
    <location>
        <begin position="535"/>
        <end position="569"/>
    </location>
</feature>
<feature type="coiled-coil region" evidence="1">
    <location>
        <begin position="795"/>
        <end position="844"/>
    </location>
</feature>
<protein>
    <submittedName>
        <fullName evidence="3">Uncharacterized protein</fullName>
    </submittedName>
</protein>